<protein>
    <recommendedName>
        <fullName evidence="8">Peptidase S54 rhomboid domain-containing protein</fullName>
    </recommendedName>
</protein>
<dbReference type="GO" id="GO:0004252">
    <property type="term" value="F:serine-type endopeptidase activity"/>
    <property type="evidence" value="ECO:0007669"/>
    <property type="project" value="InterPro"/>
</dbReference>
<feature type="transmembrane region" description="Helical" evidence="7">
    <location>
        <begin position="190"/>
        <end position="210"/>
    </location>
</feature>
<dbReference type="Gene3D" id="1.20.1540.10">
    <property type="entry name" value="Rhomboid-like"/>
    <property type="match status" value="1"/>
</dbReference>
<feature type="domain" description="Peptidase S54 rhomboid" evidence="8">
    <location>
        <begin position="115"/>
        <end position="264"/>
    </location>
</feature>
<dbReference type="AlphaFoldDB" id="A0A9P9J0V2"/>
<accession>A0A9P9J0V2</accession>
<evidence type="ECO:0000256" key="6">
    <source>
        <dbReference type="ARBA" id="ARBA00023136"/>
    </source>
</evidence>
<name>A0A9P9J0V2_9PLEO</name>
<comment type="similarity">
    <text evidence="2">Belongs to the peptidase S54 family.</text>
</comment>
<evidence type="ECO:0000256" key="7">
    <source>
        <dbReference type="SAM" id="Phobius"/>
    </source>
</evidence>
<comment type="subcellular location">
    <subcellularLocation>
        <location evidence="1">Membrane</location>
        <topology evidence="1">Multi-pass membrane protein</topology>
    </subcellularLocation>
</comment>
<evidence type="ECO:0000256" key="4">
    <source>
        <dbReference type="ARBA" id="ARBA00022801"/>
    </source>
</evidence>
<feature type="transmembrane region" description="Helical" evidence="7">
    <location>
        <begin position="156"/>
        <end position="175"/>
    </location>
</feature>
<evidence type="ECO:0000313" key="10">
    <source>
        <dbReference type="Proteomes" id="UP000700596"/>
    </source>
</evidence>
<feature type="transmembrane region" description="Helical" evidence="7">
    <location>
        <begin position="247"/>
        <end position="264"/>
    </location>
</feature>
<dbReference type="PANTHER" id="PTHR43731:SF14">
    <property type="entry name" value="PRESENILIN-ASSOCIATED RHOMBOID-LIKE PROTEIN, MITOCHONDRIAL"/>
    <property type="match status" value="1"/>
</dbReference>
<proteinExistence type="inferred from homology"/>
<evidence type="ECO:0000256" key="5">
    <source>
        <dbReference type="ARBA" id="ARBA00022989"/>
    </source>
</evidence>
<organism evidence="9 10">
    <name type="scientific">Dendryphion nanum</name>
    <dbReference type="NCBI Taxonomy" id="256645"/>
    <lineage>
        <taxon>Eukaryota</taxon>
        <taxon>Fungi</taxon>
        <taxon>Dikarya</taxon>
        <taxon>Ascomycota</taxon>
        <taxon>Pezizomycotina</taxon>
        <taxon>Dothideomycetes</taxon>
        <taxon>Pleosporomycetidae</taxon>
        <taxon>Pleosporales</taxon>
        <taxon>Torulaceae</taxon>
        <taxon>Dendryphion</taxon>
    </lineage>
</organism>
<reference evidence="9" key="1">
    <citation type="journal article" date="2021" name="Nat. Commun.">
        <title>Genetic determinants of endophytism in the Arabidopsis root mycobiome.</title>
        <authorList>
            <person name="Mesny F."/>
            <person name="Miyauchi S."/>
            <person name="Thiergart T."/>
            <person name="Pickel B."/>
            <person name="Atanasova L."/>
            <person name="Karlsson M."/>
            <person name="Huettel B."/>
            <person name="Barry K.W."/>
            <person name="Haridas S."/>
            <person name="Chen C."/>
            <person name="Bauer D."/>
            <person name="Andreopoulos W."/>
            <person name="Pangilinan J."/>
            <person name="LaButti K."/>
            <person name="Riley R."/>
            <person name="Lipzen A."/>
            <person name="Clum A."/>
            <person name="Drula E."/>
            <person name="Henrissat B."/>
            <person name="Kohler A."/>
            <person name="Grigoriev I.V."/>
            <person name="Martin F.M."/>
            <person name="Hacquard S."/>
        </authorList>
    </citation>
    <scope>NUCLEOTIDE SEQUENCE</scope>
    <source>
        <strain evidence="9">MPI-CAGE-CH-0243</strain>
    </source>
</reference>
<comment type="caution">
    <text evidence="9">The sequence shown here is derived from an EMBL/GenBank/DDBJ whole genome shotgun (WGS) entry which is preliminary data.</text>
</comment>
<keyword evidence="6 7" id="KW-0472">Membrane</keyword>
<keyword evidence="4" id="KW-0378">Hydrolase</keyword>
<keyword evidence="10" id="KW-1185">Reference proteome</keyword>
<dbReference type="InterPro" id="IPR022764">
    <property type="entry name" value="Peptidase_S54_rhomboid_dom"/>
</dbReference>
<evidence type="ECO:0000313" key="9">
    <source>
        <dbReference type="EMBL" id="KAH7138020.1"/>
    </source>
</evidence>
<dbReference type="InterPro" id="IPR050925">
    <property type="entry name" value="Rhomboid_protease_S54"/>
</dbReference>
<dbReference type="EMBL" id="JAGMWT010000001">
    <property type="protein sequence ID" value="KAH7138020.1"/>
    <property type="molecule type" value="Genomic_DNA"/>
</dbReference>
<feature type="transmembrane region" description="Helical" evidence="7">
    <location>
        <begin position="215"/>
        <end position="235"/>
    </location>
</feature>
<dbReference type="GO" id="GO:0006465">
    <property type="term" value="P:signal peptide processing"/>
    <property type="evidence" value="ECO:0007669"/>
    <property type="project" value="TreeGrafter"/>
</dbReference>
<evidence type="ECO:0000256" key="1">
    <source>
        <dbReference type="ARBA" id="ARBA00004141"/>
    </source>
</evidence>
<dbReference type="PANTHER" id="PTHR43731">
    <property type="entry name" value="RHOMBOID PROTEASE"/>
    <property type="match status" value="1"/>
</dbReference>
<evidence type="ECO:0000256" key="3">
    <source>
        <dbReference type="ARBA" id="ARBA00022692"/>
    </source>
</evidence>
<dbReference type="GO" id="GO:0016020">
    <property type="term" value="C:membrane"/>
    <property type="evidence" value="ECO:0007669"/>
    <property type="project" value="UniProtKB-SubCell"/>
</dbReference>
<feature type="transmembrane region" description="Helical" evidence="7">
    <location>
        <begin position="66"/>
        <end position="84"/>
    </location>
</feature>
<sequence length="271" mass="30853">MSLLRFTRYFRPNTHALRPNTLARPNAMESFFKPSHSLGLNLSSRSFVSKIARNYYRDTYPIKRNIIYGTIGLNCSIFAYYHYLRFQTQHGAQRDSFVNFVRNFTMNLNEVRDRGRWWTILTSNYTHFHPFHLLGNMLSFYYMATLLAHTPAVTPIRLVTLIMGAGLSGSFLHLYKKTQDVKETGGVDRSIALGFSGAVMGVGSLAACLYPRTTFLIYGIVPVPLWLLMGGYFVYDGYYLNSQASNVGHGGHIGGVLFGLAYFARLRFLKF</sequence>
<evidence type="ECO:0000256" key="2">
    <source>
        <dbReference type="ARBA" id="ARBA00009045"/>
    </source>
</evidence>
<dbReference type="OrthoDB" id="418595at2759"/>
<keyword evidence="3 7" id="KW-0812">Transmembrane</keyword>
<dbReference type="Pfam" id="PF01694">
    <property type="entry name" value="Rhomboid"/>
    <property type="match status" value="1"/>
</dbReference>
<dbReference type="Proteomes" id="UP000700596">
    <property type="component" value="Unassembled WGS sequence"/>
</dbReference>
<keyword evidence="5 7" id="KW-1133">Transmembrane helix</keyword>
<dbReference type="SUPFAM" id="SSF144091">
    <property type="entry name" value="Rhomboid-like"/>
    <property type="match status" value="1"/>
</dbReference>
<gene>
    <name evidence="9" type="ORF">B0J11DRAFT_513409</name>
</gene>
<feature type="transmembrane region" description="Helical" evidence="7">
    <location>
        <begin position="131"/>
        <end position="149"/>
    </location>
</feature>
<evidence type="ECO:0000259" key="8">
    <source>
        <dbReference type="Pfam" id="PF01694"/>
    </source>
</evidence>
<dbReference type="InterPro" id="IPR035952">
    <property type="entry name" value="Rhomboid-like_sf"/>
</dbReference>